<dbReference type="AlphaFoldDB" id="A0A1Z5JV06"/>
<reference evidence="1 2" key="1">
    <citation type="journal article" date="2015" name="Plant Cell">
        <title>Oil accumulation by the oleaginous diatom Fistulifera solaris as revealed by the genome and transcriptome.</title>
        <authorList>
            <person name="Tanaka T."/>
            <person name="Maeda Y."/>
            <person name="Veluchamy A."/>
            <person name="Tanaka M."/>
            <person name="Abida H."/>
            <person name="Marechal E."/>
            <person name="Bowler C."/>
            <person name="Muto M."/>
            <person name="Sunaga Y."/>
            <person name="Tanaka M."/>
            <person name="Yoshino T."/>
            <person name="Taniguchi T."/>
            <person name="Fukuda Y."/>
            <person name="Nemoto M."/>
            <person name="Matsumoto M."/>
            <person name="Wong P.S."/>
            <person name="Aburatani S."/>
            <person name="Fujibuchi W."/>
        </authorList>
    </citation>
    <scope>NUCLEOTIDE SEQUENCE [LARGE SCALE GENOMIC DNA]</scope>
    <source>
        <strain evidence="1 2">JPCC DA0580</strain>
    </source>
</reference>
<dbReference type="OrthoDB" id="120976at2759"/>
<comment type="caution">
    <text evidence="1">The sequence shown here is derived from an EMBL/GenBank/DDBJ whole genome shotgun (WGS) entry which is preliminary data.</text>
</comment>
<evidence type="ECO:0000313" key="2">
    <source>
        <dbReference type="Proteomes" id="UP000198406"/>
    </source>
</evidence>
<dbReference type="Proteomes" id="UP000198406">
    <property type="component" value="Unassembled WGS sequence"/>
</dbReference>
<organism evidence="1 2">
    <name type="scientific">Fistulifera solaris</name>
    <name type="common">Oleaginous diatom</name>
    <dbReference type="NCBI Taxonomy" id="1519565"/>
    <lineage>
        <taxon>Eukaryota</taxon>
        <taxon>Sar</taxon>
        <taxon>Stramenopiles</taxon>
        <taxon>Ochrophyta</taxon>
        <taxon>Bacillariophyta</taxon>
        <taxon>Bacillariophyceae</taxon>
        <taxon>Bacillariophycidae</taxon>
        <taxon>Naviculales</taxon>
        <taxon>Naviculaceae</taxon>
        <taxon>Fistulifera</taxon>
    </lineage>
</organism>
<dbReference type="InParanoid" id="A0A1Z5JV06"/>
<sequence length="518" mass="58900">MNDSPLLELVSREELSARKGYKMGHKANNDVRMYCLLREPEHLEEFDWETNEKIIWCDNDTIICVCSRDMLQYDETSYFSFSIERENFLHGTVFGKTDAAIAETATWLLSLSSLRKFNKVIVGGYATSITRKHFDVASFSAKQLTQILGANPTRCISFIASQLTTEQIVYLAKRPFPISLKLNRYQSTDDKGLRDEGTTLVDALENRQSAFGSLELDASSNRPIMSRANLERLLRLDFIIDKLSLDFLHADIVLSPFVARVQALNYNFTVKDLRPEDFETLDIVAKDLKLTINLDGATQWSEILISLLNRLACLGHFESLSFSFDTSDVLPVTLGSDQALVHALVNVIAGNPHLISFDFENTHALINMAPYKETICQALEEHRGLRSVIFHKFPPFHRIFAELLYPLEHSRQQELWYSVLERLLSRNRRINVCDNRGNRYTNGSTIDTLYALNDFYNGSFDLLKEDSTSLRPLYVATALTAGASANFQCAALLLSDHTDILCEFLHNEETIDSSERES</sequence>
<gene>
    <name evidence="1" type="ORF">FisN_10Lh407</name>
</gene>
<evidence type="ECO:0000313" key="1">
    <source>
        <dbReference type="EMBL" id="GAX17696.1"/>
    </source>
</evidence>
<proteinExistence type="predicted"/>
<name>A0A1Z5JV06_FISSO</name>
<protein>
    <submittedName>
        <fullName evidence="1">Uncharacterized protein</fullName>
    </submittedName>
</protein>
<keyword evidence="2" id="KW-1185">Reference proteome</keyword>
<accession>A0A1Z5JV06</accession>
<dbReference type="EMBL" id="BDSP01000120">
    <property type="protein sequence ID" value="GAX17696.1"/>
    <property type="molecule type" value="Genomic_DNA"/>
</dbReference>